<feature type="compositionally biased region" description="Polar residues" evidence="4">
    <location>
        <begin position="1613"/>
        <end position="1629"/>
    </location>
</feature>
<evidence type="ECO:0000313" key="5">
    <source>
        <dbReference type="EMBL" id="CCE91626.1"/>
    </source>
</evidence>
<dbReference type="GO" id="GO:0000122">
    <property type="term" value="P:negative regulation of transcription by RNA polymerase II"/>
    <property type="evidence" value="ECO:0007669"/>
    <property type="project" value="EnsemblFungi"/>
</dbReference>
<dbReference type="GO" id="GO:0005634">
    <property type="term" value="C:nucleus"/>
    <property type="evidence" value="ECO:0007669"/>
    <property type="project" value="UniProtKB-SubCell"/>
</dbReference>
<dbReference type="HOGENOM" id="CLU_001316_0_0_1"/>
<dbReference type="GO" id="GO:0003677">
    <property type="term" value="F:DNA binding"/>
    <property type="evidence" value="ECO:0007669"/>
    <property type="project" value="EnsemblFungi"/>
</dbReference>
<dbReference type="GO" id="GO:0000082">
    <property type="term" value="P:G1/S transition of mitotic cell cycle"/>
    <property type="evidence" value="ECO:0007669"/>
    <property type="project" value="EnsemblFungi"/>
</dbReference>
<dbReference type="FunCoup" id="G8ZSN2">
    <property type="interactions" value="190"/>
</dbReference>
<comment type="similarity">
    <text evidence="2">Belongs to the HIR3 family.</text>
</comment>
<dbReference type="OrthoDB" id="77564at2759"/>
<dbReference type="KEGG" id="tdl:TDEL_0D00420"/>
<evidence type="ECO:0000313" key="6">
    <source>
        <dbReference type="Proteomes" id="UP000005627"/>
    </source>
</evidence>
<sequence>MSTFNALNFTHHDELLEAEEHSRELQIEESFKIFQGALFDLKAKRYTEADAKFEELFSMEVLKPNKWGFYKYSSPTLDSLRYLAYRNRGMYYYSYLTDNYSKLEAQDIIDIILKVLEHLVESIQHSEADSSVTQLLTQIFGSYKSKKLERLTLEYELTKHENHLFLLGRRRKGLLPKLKEIVGQYQDLLKDIKEDELSDNLITKDLMGVKLHKTPNLALSPILEDIRKMKTIDENTMKELDGFEIPLKNSSWEAIASSLKHLVPHIKTSLLITKSTDPYGEVEFPIETVKFVIKKSEEEVSAKEEIEQDDSEVHDASRDSSASVSPEVLNGKTTEVQTDIPAAEPNTKKRPLDESESQHFVQRSSKRFREKDPDATEENTLKVHLIFLSDLALLLSKLQYTVPFSSEDFSLEMALPESSELLTQYDLMECIKVWTSWHTDIYMHSDTKSTAATSKGSNHTGFLQVNTLLKSNVFGDKTNCLSELSILDEETVQPFLEVTREHAMHFQEVRFRLLLALLSLDDNSGKRLIVDQSWSSNLFETIEWFFFGIEKSLYLFIAENVSKYSYLALSVYEIMVNMMGSICEEIAAKNYMVARPVTSIIQKNQLEKKIDRWYDLLVKHSSADDKWLIYFEWARYCYLQYCCEIIDDRLPSALNSIKQRLDGLGEDFQAIFPNYRHIPPLHLSAIHSQSRKIKIIRKISVVDASGDEQKDEDAQQHISLLQQNLLLDLYPERERPNDILEMLSFISNSPFLLKVKLWEVLFTFYLNKNQINDVLQTYFHVLTFFSKFLSSKQYCDKPSKGRQQLLLTTQSNIASFTSKLTSALLRETRPDVRCIDRENFKLLLKTFFMFYPILYYESSVKNVVSARSFFRKATKSSGRMKDTIADLATLLVYFASKEASTIVPPQEGSFTAELIECFHRLLGSFKFCDASNGNFLKLSESLLCRYADSDSLAPLKQILWCRYHYLIAGDNFQPVQHVTKAILMDKGNSVPLGIYLIKLQYQGKNPLLASGTKASLKPVFDSIIDTIGDPMASGNHTVERNKFLVEEYLDHPITAQSFHNAFVGKRCLKLTTPNDELQECINAGLFYVAGIQAFNLYRARKKSMQARPSELDSIITMLKNDIIYDTSRFESWYMLGRCYAFIVEDDLMWTSDKLTVPEKKSVIALTQRKAILCYAMCLQIFFAKEQRNHEDESIIQRALEALGNELISGKLKPMEKLCFSWRRPHVALKLTTEGELIQEKQSDAILISTFNIDQAILLCLQRANLLRSRPLDGNEKNWMNFYHIGKLLFKSDKSQHWMVAYQNVMESCILASESSVPKDPILEPHYYLVNMCYKAVKEGIISPSAALSSISNDKAFFTQEKAFWTSDAALTMDYQKKVFYDKTIKLLTFILASDKKKWHHRPRYRIARILFQDFNNIEGALNEMANFMSIKSTHKNLVNIWKPDLERAGKHFVYTYQYVMFYLDMLERKGDYNSIGLVCKKIRRFGSGMAYVNKAAEHATTLYTQCARCKLHIDEKACVEKLLPSLHYQQFLAITDQLLKSFKLEDYPEDITQALKIAYQLKRGNNGIAFDGICLAIFFHYFYLPVSATMPAQDISSPDLLVQGEKLKGFTTNSTTVSKAGSPSPTSQKAAVPRKRVSKKDAFDKIRLVADKIT</sequence>
<evidence type="ECO:0000256" key="2">
    <source>
        <dbReference type="ARBA" id="ARBA00007335"/>
    </source>
</evidence>
<dbReference type="Proteomes" id="UP000005627">
    <property type="component" value="Chromosome 4"/>
</dbReference>
<dbReference type="STRING" id="1076872.G8ZSN2"/>
<feature type="compositionally biased region" description="Basic and acidic residues" evidence="4">
    <location>
        <begin position="300"/>
        <end position="318"/>
    </location>
</feature>
<gene>
    <name evidence="5" type="primary">TDEL0D00420</name>
    <name evidence="5" type="ORF">TDEL_0D00420</name>
</gene>
<protein>
    <recommendedName>
        <fullName evidence="7">Histone transcription regulator 3 homolog</fullName>
    </recommendedName>
</protein>
<accession>G8ZSN2</accession>
<dbReference type="PANTHER" id="PTHR15502:SF7">
    <property type="entry name" value="CALCINEURIN-BINDING PROTEIN CABIN-1"/>
    <property type="match status" value="1"/>
</dbReference>
<dbReference type="InParanoid" id="G8ZSN2"/>
<feature type="region of interest" description="Disordered" evidence="4">
    <location>
        <begin position="1613"/>
        <end position="1638"/>
    </location>
</feature>
<evidence type="ECO:0000256" key="1">
    <source>
        <dbReference type="ARBA" id="ARBA00004123"/>
    </source>
</evidence>
<evidence type="ECO:0000256" key="3">
    <source>
        <dbReference type="ARBA" id="ARBA00023242"/>
    </source>
</evidence>
<evidence type="ECO:0000256" key="4">
    <source>
        <dbReference type="SAM" id="MobiDB-lite"/>
    </source>
</evidence>
<dbReference type="GO" id="GO:1905268">
    <property type="term" value="P:negative regulation of chromatin organization"/>
    <property type="evidence" value="ECO:0007669"/>
    <property type="project" value="EnsemblFungi"/>
</dbReference>
<keyword evidence="6" id="KW-1185">Reference proteome</keyword>
<dbReference type="GeneID" id="11502038"/>
<dbReference type="GO" id="GO:0003714">
    <property type="term" value="F:transcription corepressor activity"/>
    <property type="evidence" value="ECO:0007669"/>
    <property type="project" value="EnsemblFungi"/>
</dbReference>
<evidence type="ECO:0008006" key="7">
    <source>
        <dbReference type="Google" id="ProtNLM"/>
    </source>
</evidence>
<keyword evidence="3" id="KW-0539">Nucleus</keyword>
<dbReference type="PANTHER" id="PTHR15502">
    <property type="entry name" value="CALCINEURIN-BINDING PROTEIN CABIN 1-RELATED"/>
    <property type="match status" value="1"/>
</dbReference>
<feature type="region of interest" description="Disordered" evidence="4">
    <location>
        <begin position="300"/>
        <end position="375"/>
    </location>
</feature>
<reference evidence="5 6" key="1">
    <citation type="journal article" date="2011" name="Proc. Natl. Acad. Sci. U.S.A.">
        <title>Evolutionary erosion of yeast sex chromosomes by mating-type switching accidents.</title>
        <authorList>
            <person name="Gordon J.L."/>
            <person name="Armisen D."/>
            <person name="Proux-Wera E."/>
            <person name="Oheigeartaigh S.S."/>
            <person name="Byrne K.P."/>
            <person name="Wolfe K.H."/>
        </authorList>
    </citation>
    <scope>NUCLEOTIDE SEQUENCE [LARGE SCALE GENOMIC DNA]</scope>
    <source>
        <strain evidence="6">ATCC 10662 / CBS 1146 / NBRC 0425 / NCYC 2629 / NRRL Y-866</strain>
    </source>
</reference>
<organism evidence="5 6">
    <name type="scientific">Torulaspora delbrueckii</name>
    <name type="common">Yeast</name>
    <name type="synonym">Candida colliculosa</name>
    <dbReference type="NCBI Taxonomy" id="4950"/>
    <lineage>
        <taxon>Eukaryota</taxon>
        <taxon>Fungi</taxon>
        <taxon>Dikarya</taxon>
        <taxon>Ascomycota</taxon>
        <taxon>Saccharomycotina</taxon>
        <taxon>Saccharomycetes</taxon>
        <taxon>Saccharomycetales</taxon>
        <taxon>Saccharomycetaceae</taxon>
        <taxon>Torulaspora</taxon>
    </lineage>
</organism>
<feature type="compositionally biased region" description="Basic and acidic residues" evidence="4">
    <location>
        <begin position="346"/>
        <end position="357"/>
    </location>
</feature>
<name>G8ZSN2_TORDE</name>
<dbReference type="GO" id="GO:0006368">
    <property type="term" value="P:transcription elongation by RNA polymerase II"/>
    <property type="evidence" value="ECO:0007669"/>
    <property type="project" value="EnsemblFungi"/>
</dbReference>
<dbReference type="GO" id="GO:0031491">
    <property type="term" value="F:nucleosome binding"/>
    <property type="evidence" value="ECO:0007669"/>
    <property type="project" value="EnsemblFungi"/>
</dbReference>
<dbReference type="InterPro" id="IPR033053">
    <property type="entry name" value="Hir3/CABIN1"/>
</dbReference>
<dbReference type="GO" id="GO:0006334">
    <property type="term" value="P:nucleosome assembly"/>
    <property type="evidence" value="ECO:0007669"/>
    <property type="project" value="EnsemblFungi"/>
</dbReference>
<dbReference type="RefSeq" id="XP_003680837.1">
    <property type="nucleotide sequence ID" value="XM_003680789.1"/>
</dbReference>
<comment type="subcellular location">
    <subcellularLocation>
        <location evidence="1">Nucleus</location>
    </subcellularLocation>
</comment>
<proteinExistence type="inferred from homology"/>
<dbReference type="eggNOG" id="ENOG502QQX4">
    <property type="taxonomic scope" value="Eukaryota"/>
</dbReference>
<dbReference type="GO" id="GO:0000417">
    <property type="term" value="C:HIR complex"/>
    <property type="evidence" value="ECO:0007669"/>
    <property type="project" value="EnsemblFungi"/>
</dbReference>
<dbReference type="EMBL" id="HE616745">
    <property type="protein sequence ID" value="CCE91626.1"/>
    <property type="molecule type" value="Genomic_DNA"/>
</dbReference>